<dbReference type="GO" id="GO:0016757">
    <property type="term" value="F:glycosyltransferase activity"/>
    <property type="evidence" value="ECO:0007669"/>
    <property type="project" value="InterPro"/>
</dbReference>
<dbReference type="Proteomes" id="UP000473091">
    <property type="component" value="Unassembled WGS sequence"/>
</dbReference>
<gene>
    <name evidence="2" type="ORF">F0Q01_08240</name>
</gene>
<sequence>MLKVFFIINCFSKGGGAESLLTSILNGLNPEKYELGVMEIIHDTIKQEQIPDYVKVYPYYTLANAPDRKSRMYYVYHEWDKVIAQYIPQDYDVYISFNYLKPSFLLPPGKKNIAWIHGDLYNLLEENMQEERQLQDKSFEKAKKIVVISDNTEKSLIDLYPNHKDKVIKLYNCIDAKRIKDESNRKCDIKLDENAIIFFGRLDDNKNPIRAIDIFEQVLNKNSNAKLYFLGTGNLREKVEEIIKEKQLDQKVVLLGYHENPFPIVKQAKVMLMVSKSEGYSLAVSEAISLGVPVVSTRVGASERQIASKRNGRVIDTNEEAVEALCDYLDRESNDEIKAAMFADENDRFEDYIRDIEKMIDVI</sequence>
<dbReference type="SUPFAM" id="SSF53756">
    <property type="entry name" value="UDP-Glycosyltransferase/glycogen phosphorylase"/>
    <property type="match status" value="1"/>
</dbReference>
<comment type="caution">
    <text evidence="2">The sequence shown here is derived from an EMBL/GenBank/DDBJ whole genome shotgun (WGS) entry which is preliminary data.</text>
</comment>
<accession>A0A6M0LIT1</accession>
<dbReference type="CDD" id="cd03811">
    <property type="entry name" value="GT4_GT28_WabH-like"/>
    <property type="match status" value="1"/>
</dbReference>
<evidence type="ECO:0000313" key="3">
    <source>
        <dbReference type="Proteomes" id="UP000473091"/>
    </source>
</evidence>
<proteinExistence type="predicted"/>
<dbReference type="PANTHER" id="PTHR12526:SF630">
    <property type="entry name" value="GLYCOSYLTRANSFERASE"/>
    <property type="match status" value="1"/>
</dbReference>
<reference evidence="2 3" key="2">
    <citation type="submission" date="2020-03" db="EMBL/GenBank/DDBJ databases">
        <title>Investigating the evolutionary divergence of the Butyrivibrio group.</title>
        <authorList>
            <person name="Skvortsov T."/>
            <person name="Santos F.G."/>
            <person name="Ting K.S."/>
            <person name="Creevey C.J."/>
        </authorList>
    </citation>
    <scope>NUCLEOTIDE SEQUENCE [LARGE SCALE GENOMIC DNA]</scope>
    <source>
        <strain evidence="2 3">MZ8</strain>
    </source>
</reference>
<dbReference type="RefSeq" id="WP_090488072.1">
    <property type="nucleotide sequence ID" value="NZ_VTVE01000002.1"/>
</dbReference>
<dbReference type="InterPro" id="IPR001296">
    <property type="entry name" value="Glyco_trans_1"/>
</dbReference>
<evidence type="ECO:0000259" key="1">
    <source>
        <dbReference type="Pfam" id="PF00534"/>
    </source>
</evidence>
<dbReference type="Gene3D" id="3.40.50.2000">
    <property type="entry name" value="Glycogen Phosphorylase B"/>
    <property type="match status" value="2"/>
</dbReference>
<keyword evidence="2" id="KW-0808">Transferase</keyword>
<dbReference type="AlphaFoldDB" id="A0A6M0LIT1"/>
<name>A0A6M0LIT1_PSEXY</name>
<evidence type="ECO:0000313" key="2">
    <source>
        <dbReference type="EMBL" id="NEX01869.1"/>
    </source>
</evidence>
<protein>
    <submittedName>
        <fullName evidence="2">Glycosyltransferase</fullName>
    </submittedName>
</protein>
<feature type="domain" description="Glycosyl transferase family 1" evidence="1">
    <location>
        <begin position="181"/>
        <end position="343"/>
    </location>
</feature>
<reference evidence="2 3" key="1">
    <citation type="submission" date="2019-09" db="EMBL/GenBank/DDBJ databases">
        <authorList>
            <person name="Pidcock S.E."/>
            <person name="Huws S.A."/>
        </authorList>
    </citation>
    <scope>NUCLEOTIDE SEQUENCE [LARGE SCALE GENOMIC DNA]</scope>
    <source>
        <strain evidence="2 3">MZ8</strain>
    </source>
</reference>
<dbReference type="PANTHER" id="PTHR12526">
    <property type="entry name" value="GLYCOSYLTRANSFERASE"/>
    <property type="match status" value="1"/>
</dbReference>
<dbReference type="EMBL" id="VTVE01000002">
    <property type="protein sequence ID" value="NEX01869.1"/>
    <property type="molecule type" value="Genomic_DNA"/>
</dbReference>
<organism evidence="2 3">
    <name type="scientific">Pseudobutyrivibrio xylanivorans</name>
    <dbReference type="NCBI Taxonomy" id="185007"/>
    <lineage>
        <taxon>Bacteria</taxon>
        <taxon>Bacillati</taxon>
        <taxon>Bacillota</taxon>
        <taxon>Clostridia</taxon>
        <taxon>Lachnospirales</taxon>
        <taxon>Lachnospiraceae</taxon>
        <taxon>Pseudobutyrivibrio</taxon>
    </lineage>
</organism>
<dbReference type="Pfam" id="PF00534">
    <property type="entry name" value="Glycos_transf_1"/>
    <property type="match status" value="1"/>
</dbReference>